<dbReference type="InterPro" id="IPR050259">
    <property type="entry name" value="SDR"/>
</dbReference>
<accession>A0AA35T981</accession>
<dbReference type="Pfam" id="PF13561">
    <property type="entry name" value="adh_short_C2"/>
    <property type="match status" value="1"/>
</dbReference>
<comment type="caution">
    <text evidence="5">The sequence shown here is derived from an EMBL/GenBank/DDBJ whole genome shotgun (WGS) entry which is preliminary data.</text>
</comment>
<dbReference type="EC" id="1.1.1.100" evidence="2"/>
<organism evidence="5 6">
    <name type="scientific">Geodia barretti</name>
    <name type="common">Barrett's horny sponge</name>
    <dbReference type="NCBI Taxonomy" id="519541"/>
    <lineage>
        <taxon>Eukaryota</taxon>
        <taxon>Metazoa</taxon>
        <taxon>Porifera</taxon>
        <taxon>Demospongiae</taxon>
        <taxon>Heteroscleromorpha</taxon>
        <taxon>Tetractinellida</taxon>
        <taxon>Astrophorina</taxon>
        <taxon>Geodiidae</taxon>
        <taxon>Geodia</taxon>
    </lineage>
</organism>
<dbReference type="InterPro" id="IPR002347">
    <property type="entry name" value="SDR_fam"/>
</dbReference>
<dbReference type="AlphaFoldDB" id="A0AA35T981"/>
<keyword evidence="6" id="KW-1185">Reference proteome</keyword>
<dbReference type="Proteomes" id="UP001174909">
    <property type="component" value="Unassembled WGS sequence"/>
</dbReference>
<proteinExistence type="inferred from homology"/>
<dbReference type="PRINTS" id="PR00080">
    <property type="entry name" value="SDRFAMILY"/>
</dbReference>
<dbReference type="PROSITE" id="PS00061">
    <property type="entry name" value="ADH_SHORT"/>
    <property type="match status" value="1"/>
</dbReference>
<evidence type="ECO:0000256" key="1">
    <source>
        <dbReference type="ARBA" id="ARBA00006484"/>
    </source>
</evidence>
<dbReference type="InterPro" id="IPR020904">
    <property type="entry name" value="Sc_DH/Rdtase_CS"/>
</dbReference>
<comment type="catalytic activity">
    <reaction evidence="4">
        <text>a (3R)-hydroxyacyl-[ACP] + NADP(+) = a 3-oxoacyl-[ACP] + NADPH + H(+)</text>
        <dbReference type="Rhea" id="RHEA:17397"/>
        <dbReference type="Rhea" id="RHEA-COMP:9916"/>
        <dbReference type="Rhea" id="RHEA-COMP:9945"/>
        <dbReference type="ChEBI" id="CHEBI:15378"/>
        <dbReference type="ChEBI" id="CHEBI:57783"/>
        <dbReference type="ChEBI" id="CHEBI:58349"/>
        <dbReference type="ChEBI" id="CHEBI:78776"/>
        <dbReference type="ChEBI" id="CHEBI:78827"/>
        <dbReference type="EC" id="1.1.1.100"/>
    </reaction>
</comment>
<dbReference type="InterPro" id="IPR036291">
    <property type="entry name" value="NAD(P)-bd_dom_sf"/>
</dbReference>
<protein>
    <recommendedName>
        <fullName evidence="2">3-oxoacyl-[acyl-carrier-protein] reductase</fullName>
        <ecNumber evidence="2">1.1.1.100</ecNumber>
    </recommendedName>
</protein>
<dbReference type="GO" id="GO:0004316">
    <property type="term" value="F:3-oxoacyl-[acyl-carrier-protein] reductase (NADPH) activity"/>
    <property type="evidence" value="ECO:0007669"/>
    <property type="project" value="UniProtKB-EC"/>
</dbReference>
<dbReference type="FunFam" id="3.40.50.720:FF:000084">
    <property type="entry name" value="Short-chain dehydrogenase reductase"/>
    <property type="match status" value="1"/>
</dbReference>
<dbReference type="EMBL" id="CASHTH010003296">
    <property type="protein sequence ID" value="CAI8043072.1"/>
    <property type="molecule type" value="Genomic_DNA"/>
</dbReference>
<dbReference type="Gene3D" id="3.40.50.720">
    <property type="entry name" value="NAD(P)-binding Rossmann-like Domain"/>
    <property type="match status" value="1"/>
</dbReference>
<gene>
    <name evidence="5" type="ORF">GBAR_LOCUS23898</name>
</gene>
<name>A0AA35T981_GEOBA</name>
<evidence type="ECO:0000256" key="3">
    <source>
        <dbReference type="ARBA" id="ARBA00023002"/>
    </source>
</evidence>
<evidence type="ECO:0000313" key="5">
    <source>
        <dbReference type="EMBL" id="CAI8043072.1"/>
    </source>
</evidence>
<keyword evidence="3" id="KW-0560">Oxidoreductase</keyword>
<dbReference type="PANTHER" id="PTHR42879">
    <property type="entry name" value="3-OXOACYL-(ACYL-CARRIER-PROTEIN) REDUCTASE"/>
    <property type="match status" value="1"/>
</dbReference>
<dbReference type="SUPFAM" id="SSF51735">
    <property type="entry name" value="NAD(P)-binding Rossmann-fold domains"/>
    <property type="match status" value="1"/>
</dbReference>
<comment type="similarity">
    <text evidence="1">Belongs to the short-chain dehydrogenases/reductases (SDR) family.</text>
</comment>
<sequence length="261" mass="27816">MKGKNVVVTGGGTNIGRAITLAFAVEGSNVAIAELNRTAGEQVAAEVNAMDNGATAIVVDADVTDKARTDAMMAELVSRLGGVDVLVNNVGWTIDRLFVEKSRDEHVKEVDLNLWGAINCINAVLPHMIDRQSGSIVSISSDAGRMGEYREAVYSACKAGVIALSKSIARETGRYGLRLNMVCPGLVVPAQQDVSNPDSMWAQGMQDIFTEDVLERVRRAYPLRRMGTAQEVANAVVFLASDAASFITGQTLSVSGGYTMM</sequence>
<dbReference type="PRINTS" id="PR00081">
    <property type="entry name" value="GDHRDH"/>
</dbReference>
<dbReference type="PANTHER" id="PTHR42879:SF2">
    <property type="entry name" value="3-OXOACYL-[ACYL-CARRIER-PROTEIN] REDUCTASE FABG"/>
    <property type="match status" value="1"/>
</dbReference>
<evidence type="ECO:0000256" key="2">
    <source>
        <dbReference type="ARBA" id="ARBA00012948"/>
    </source>
</evidence>
<evidence type="ECO:0000256" key="4">
    <source>
        <dbReference type="ARBA" id="ARBA00048508"/>
    </source>
</evidence>
<dbReference type="GO" id="GO:0032787">
    <property type="term" value="P:monocarboxylic acid metabolic process"/>
    <property type="evidence" value="ECO:0007669"/>
    <property type="project" value="UniProtKB-ARBA"/>
</dbReference>
<reference evidence="5" key="1">
    <citation type="submission" date="2023-03" db="EMBL/GenBank/DDBJ databases">
        <authorList>
            <person name="Steffen K."/>
            <person name="Cardenas P."/>
        </authorList>
    </citation>
    <scope>NUCLEOTIDE SEQUENCE</scope>
</reference>
<evidence type="ECO:0000313" key="6">
    <source>
        <dbReference type="Proteomes" id="UP001174909"/>
    </source>
</evidence>